<keyword evidence="1" id="KW-0479">Metal-binding</keyword>
<evidence type="ECO:0000259" key="3">
    <source>
        <dbReference type="PROSITE" id="PS50114"/>
    </source>
</evidence>
<reference evidence="5" key="1">
    <citation type="submission" date="2014-10" db="EMBL/GenBank/DDBJ databases">
        <authorList>
            <person name="King R."/>
        </authorList>
    </citation>
    <scope>NUCLEOTIDE SEQUENCE [LARGE SCALE GENOMIC DNA]</scope>
    <source>
        <strain evidence="5">A3/5</strain>
    </source>
</reference>
<feature type="compositionally biased region" description="Low complexity" evidence="2">
    <location>
        <begin position="112"/>
        <end position="121"/>
    </location>
</feature>
<name>A0A2L2SS40_9HYPO</name>
<organism evidence="4 5">
    <name type="scientific">Fusarium venenatum</name>
    <dbReference type="NCBI Taxonomy" id="56646"/>
    <lineage>
        <taxon>Eukaryota</taxon>
        <taxon>Fungi</taxon>
        <taxon>Dikarya</taxon>
        <taxon>Ascomycota</taxon>
        <taxon>Pezizomycotina</taxon>
        <taxon>Sordariomycetes</taxon>
        <taxon>Hypocreomycetidae</taxon>
        <taxon>Hypocreales</taxon>
        <taxon>Nectriaceae</taxon>
        <taxon>Fusarium</taxon>
    </lineage>
</organism>
<evidence type="ECO:0000256" key="1">
    <source>
        <dbReference type="PROSITE-ProRule" id="PRU00094"/>
    </source>
</evidence>
<dbReference type="AlphaFoldDB" id="A0A2L2SS40"/>
<dbReference type="GO" id="GO:0043565">
    <property type="term" value="F:sequence-specific DNA binding"/>
    <property type="evidence" value="ECO:0007669"/>
    <property type="project" value="InterPro"/>
</dbReference>
<feature type="compositionally biased region" description="Basic residues" evidence="2">
    <location>
        <begin position="99"/>
        <end position="108"/>
    </location>
</feature>
<keyword evidence="1" id="KW-0862">Zinc</keyword>
<dbReference type="EMBL" id="LN649232">
    <property type="protein sequence ID" value="CEI39901.1"/>
    <property type="molecule type" value="Genomic_DNA"/>
</dbReference>
<evidence type="ECO:0000313" key="5">
    <source>
        <dbReference type="Proteomes" id="UP000245910"/>
    </source>
</evidence>
<accession>A0A2L2SS40</accession>
<evidence type="ECO:0000256" key="2">
    <source>
        <dbReference type="SAM" id="MobiDB-lite"/>
    </source>
</evidence>
<dbReference type="InterPro" id="IPR013088">
    <property type="entry name" value="Znf_NHR/GATA"/>
</dbReference>
<feature type="domain" description="GATA-type" evidence="3">
    <location>
        <begin position="122"/>
        <end position="164"/>
    </location>
</feature>
<proteinExistence type="predicted"/>
<sequence>MIPQADEAMAVSRNFFLPPTSGANTIDVRKIQTQTKLLQDAHMTQQLQQSYDIDQFLNNPSPIDETVINFADDITQSLGDALRSTPCEYPSSAAQTPNRSHRRPKRLSRQNTTSSVGGSSVSRKSKRCYLCGATDTPRWQETGLGSRLFCNVCGLLHSKKLIARKRLAESSRGDTMSTTDSAWS</sequence>
<dbReference type="SMART" id="SM00401">
    <property type="entry name" value="ZnF_GATA"/>
    <property type="match status" value="1"/>
</dbReference>
<dbReference type="PROSITE" id="PS50114">
    <property type="entry name" value="GATA_ZN_FINGER_2"/>
    <property type="match status" value="1"/>
</dbReference>
<evidence type="ECO:0000313" key="4">
    <source>
        <dbReference type="EMBL" id="CEI39901.1"/>
    </source>
</evidence>
<dbReference type="Proteomes" id="UP000245910">
    <property type="component" value="Chromosome IIII"/>
</dbReference>
<keyword evidence="1" id="KW-0863">Zinc-finger</keyword>
<dbReference type="GO" id="GO:0008270">
    <property type="term" value="F:zinc ion binding"/>
    <property type="evidence" value="ECO:0007669"/>
    <property type="project" value="UniProtKB-KW"/>
</dbReference>
<keyword evidence="5" id="KW-1185">Reference proteome</keyword>
<protein>
    <recommendedName>
        <fullName evidence="3">GATA-type domain-containing protein</fullName>
    </recommendedName>
</protein>
<dbReference type="GO" id="GO:0006355">
    <property type="term" value="P:regulation of DNA-templated transcription"/>
    <property type="evidence" value="ECO:0007669"/>
    <property type="project" value="InterPro"/>
</dbReference>
<feature type="region of interest" description="Disordered" evidence="2">
    <location>
        <begin position="86"/>
        <end position="121"/>
    </location>
</feature>
<dbReference type="Gene3D" id="3.30.50.10">
    <property type="entry name" value="Erythroid Transcription Factor GATA-1, subunit A"/>
    <property type="match status" value="1"/>
</dbReference>
<dbReference type="InterPro" id="IPR000679">
    <property type="entry name" value="Znf_GATA"/>
</dbReference>
<dbReference type="STRING" id="56646.A0A2L2SS40"/>
<dbReference type="SUPFAM" id="SSF57716">
    <property type="entry name" value="Glucocorticoid receptor-like (DNA-binding domain)"/>
    <property type="match status" value="1"/>
</dbReference>